<dbReference type="SUPFAM" id="SSF48452">
    <property type="entry name" value="TPR-like"/>
    <property type="match status" value="1"/>
</dbReference>
<feature type="region of interest" description="Disordered" evidence="2">
    <location>
        <begin position="1"/>
        <end position="37"/>
    </location>
</feature>
<dbReference type="EMBL" id="SFCI01000342">
    <property type="protein sequence ID" value="TFY80423.1"/>
    <property type="molecule type" value="Genomic_DNA"/>
</dbReference>
<sequence length="279" mass="31253">MQSPHHDHPSDDENEVQSETYHSFEADSDTEEIQSEESVRVRALIASSRGDLIGLQNCLRDAEQLKQEGNEFFRSSSWSDAMMAYRRALVRIPARKFSRDKGKGKKRDVSPPEDREELFPRASPEEDTKPLPLTGLDLECAKARAILNANIAACHVKLGEHEEAVKACTKALEDDPSYVKPLQRRAQCNERIGSWTALSAAQEDYKKLVTLLPPSSPQANEVQRALRSLGPRVEAAQKLEMGEMMDKLKGMGNRKFGLSTDNFKFEPNGQGGYSMNFAQ</sequence>
<dbReference type="InterPro" id="IPR011990">
    <property type="entry name" value="TPR-like_helical_dom_sf"/>
</dbReference>
<feature type="compositionally biased region" description="Acidic residues" evidence="2">
    <location>
        <begin position="26"/>
        <end position="35"/>
    </location>
</feature>
<dbReference type="PANTHER" id="PTHR46014:SF1">
    <property type="entry name" value="TETRATRICOPEPTIDE REPEAT PROTEIN 1"/>
    <property type="match status" value="1"/>
</dbReference>
<dbReference type="Proteomes" id="UP000298061">
    <property type="component" value="Unassembled WGS sequence"/>
</dbReference>
<evidence type="ECO:0000313" key="3">
    <source>
        <dbReference type="EMBL" id="TFY80423.1"/>
    </source>
</evidence>
<evidence type="ECO:0000313" key="4">
    <source>
        <dbReference type="Proteomes" id="UP000298061"/>
    </source>
</evidence>
<dbReference type="InterPro" id="IPR052769">
    <property type="entry name" value="TPR_domain_protein"/>
</dbReference>
<evidence type="ECO:0000256" key="2">
    <source>
        <dbReference type="SAM" id="MobiDB-lite"/>
    </source>
</evidence>
<feature type="compositionally biased region" description="Basic and acidic residues" evidence="2">
    <location>
        <begin position="1"/>
        <end position="11"/>
    </location>
</feature>
<keyword evidence="1" id="KW-0802">TPR repeat</keyword>
<protein>
    <submittedName>
        <fullName evidence="3">Uncharacterized protein</fullName>
    </submittedName>
</protein>
<dbReference type="OrthoDB" id="1872379at2759"/>
<organism evidence="3 4">
    <name type="scientific">Hericium alpestre</name>
    <dbReference type="NCBI Taxonomy" id="135208"/>
    <lineage>
        <taxon>Eukaryota</taxon>
        <taxon>Fungi</taxon>
        <taxon>Dikarya</taxon>
        <taxon>Basidiomycota</taxon>
        <taxon>Agaricomycotina</taxon>
        <taxon>Agaricomycetes</taxon>
        <taxon>Russulales</taxon>
        <taxon>Hericiaceae</taxon>
        <taxon>Hericium</taxon>
    </lineage>
</organism>
<feature type="repeat" description="TPR" evidence="1">
    <location>
        <begin position="145"/>
        <end position="178"/>
    </location>
</feature>
<comment type="caution">
    <text evidence="3">The sequence shown here is derived from an EMBL/GenBank/DDBJ whole genome shotgun (WGS) entry which is preliminary data.</text>
</comment>
<feature type="region of interest" description="Disordered" evidence="2">
    <location>
        <begin position="97"/>
        <end position="130"/>
    </location>
</feature>
<accession>A0A4Z0A261</accession>
<dbReference type="InterPro" id="IPR019734">
    <property type="entry name" value="TPR_rpt"/>
</dbReference>
<gene>
    <name evidence="3" type="ORF">EWM64_g3588</name>
</gene>
<dbReference type="Gene3D" id="1.25.40.10">
    <property type="entry name" value="Tetratricopeptide repeat domain"/>
    <property type="match status" value="1"/>
</dbReference>
<dbReference type="PANTHER" id="PTHR46014">
    <property type="entry name" value="TETRATRICOPEPTIDE REPEAT PROTEIN 1"/>
    <property type="match status" value="1"/>
</dbReference>
<evidence type="ECO:0000256" key="1">
    <source>
        <dbReference type="PROSITE-ProRule" id="PRU00339"/>
    </source>
</evidence>
<dbReference type="AlphaFoldDB" id="A0A4Z0A261"/>
<keyword evidence="4" id="KW-1185">Reference proteome</keyword>
<feature type="compositionally biased region" description="Basic and acidic residues" evidence="2">
    <location>
        <begin position="97"/>
        <end position="129"/>
    </location>
</feature>
<reference evidence="3 4" key="1">
    <citation type="submission" date="2019-02" db="EMBL/GenBank/DDBJ databases">
        <title>Genome sequencing of the rare red list fungi Hericium alpestre (H. flagellum).</title>
        <authorList>
            <person name="Buettner E."/>
            <person name="Kellner H."/>
        </authorList>
    </citation>
    <scope>NUCLEOTIDE SEQUENCE [LARGE SCALE GENOMIC DNA]</scope>
    <source>
        <strain evidence="3 4">DSM 108284</strain>
    </source>
</reference>
<dbReference type="PROSITE" id="PS50005">
    <property type="entry name" value="TPR"/>
    <property type="match status" value="1"/>
</dbReference>
<proteinExistence type="predicted"/>
<name>A0A4Z0A261_9AGAM</name>
<dbReference type="STRING" id="135208.A0A4Z0A261"/>
<dbReference type="SMART" id="SM00028">
    <property type="entry name" value="TPR"/>
    <property type="match status" value="2"/>
</dbReference>